<keyword evidence="3" id="KW-1003">Cell membrane</keyword>
<dbReference type="Pfam" id="PF02706">
    <property type="entry name" value="Wzz"/>
    <property type="match status" value="1"/>
</dbReference>
<keyword evidence="4 9" id="KW-0812">Transmembrane</keyword>
<dbReference type="InterPro" id="IPR050445">
    <property type="entry name" value="Bact_polysacc_biosynth/exp"/>
</dbReference>
<organism evidence="11 12">
    <name type="scientific">Nocardioides gansuensis</name>
    <dbReference type="NCBI Taxonomy" id="2138300"/>
    <lineage>
        <taxon>Bacteria</taxon>
        <taxon>Bacillati</taxon>
        <taxon>Actinomycetota</taxon>
        <taxon>Actinomycetes</taxon>
        <taxon>Propionibacteriales</taxon>
        <taxon>Nocardioidaceae</taxon>
        <taxon>Nocardioides</taxon>
    </lineage>
</organism>
<sequence>MTLSDYVRRILVRWRTIVLVAAVVVAGVVFVTLRTTPLYTSTAQLYVSNMADDPDIEAVLAEGVHAQERVASYAAVARSEAMAERIKDDLDLPYPVDTVAGLVRTDIPFGTVVIDLATEGASPEEAQGIGEAVIEHYNELLADLEDVEGTGLTIKVSPLHEPTLPSRPSAPNVPFNILAGITAGLLLGLAAAALRDLLDRTLQGVGDLEVAGLGVLGEVPFLGRGDEEPTRTTEALRQLRAVLEGHKHRAFVVASPGPDEGATFVAAGLAEAFARTGRATVLVDGDLRTPEAGERLGPTDGPGLAGVLRGEATLDDALREVSEHLSVLPAGAPALDAGELLPTSAMHLLVRELRERFAVVVVDGPPLRAFADSGVIARHVDGIVVVAARERTTGPELAAAVDGLVAVRATVLGGVLNRARADRRDGFDAFAAAARQG</sequence>
<evidence type="ECO:0000256" key="2">
    <source>
        <dbReference type="ARBA" id="ARBA00006683"/>
    </source>
</evidence>
<protein>
    <recommendedName>
        <fullName evidence="10">Polysaccharide chain length determinant N-terminal domain-containing protein</fullName>
    </recommendedName>
</protein>
<dbReference type="SUPFAM" id="SSF52540">
    <property type="entry name" value="P-loop containing nucleoside triphosphate hydrolases"/>
    <property type="match status" value="1"/>
</dbReference>
<evidence type="ECO:0000256" key="5">
    <source>
        <dbReference type="ARBA" id="ARBA00022741"/>
    </source>
</evidence>
<dbReference type="EMBL" id="QDGZ01000001">
    <property type="protein sequence ID" value="PVG84466.1"/>
    <property type="molecule type" value="Genomic_DNA"/>
</dbReference>
<evidence type="ECO:0000256" key="1">
    <source>
        <dbReference type="ARBA" id="ARBA00004651"/>
    </source>
</evidence>
<evidence type="ECO:0000259" key="10">
    <source>
        <dbReference type="Pfam" id="PF02706"/>
    </source>
</evidence>
<dbReference type="OrthoDB" id="9812433at2"/>
<dbReference type="Gene3D" id="3.40.50.300">
    <property type="entry name" value="P-loop containing nucleotide triphosphate hydrolases"/>
    <property type="match status" value="1"/>
</dbReference>
<name>A0A2T8FFI1_9ACTN</name>
<dbReference type="PANTHER" id="PTHR32309:SF13">
    <property type="entry name" value="FERRIC ENTEROBACTIN TRANSPORT PROTEIN FEPE"/>
    <property type="match status" value="1"/>
</dbReference>
<comment type="similarity">
    <text evidence="2">Belongs to the CpsC/CapA family.</text>
</comment>
<dbReference type="CDD" id="cd05387">
    <property type="entry name" value="BY-kinase"/>
    <property type="match status" value="1"/>
</dbReference>
<evidence type="ECO:0000256" key="7">
    <source>
        <dbReference type="ARBA" id="ARBA00022989"/>
    </source>
</evidence>
<dbReference type="RefSeq" id="WP_116570599.1">
    <property type="nucleotide sequence ID" value="NZ_QDGZ01000001.1"/>
</dbReference>
<comment type="caution">
    <text evidence="11">The sequence shown here is derived from an EMBL/GenBank/DDBJ whole genome shotgun (WGS) entry which is preliminary data.</text>
</comment>
<keyword evidence="7 9" id="KW-1133">Transmembrane helix</keyword>
<gene>
    <name evidence="11" type="ORF">DDE18_02325</name>
</gene>
<dbReference type="AlphaFoldDB" id="A0A2T8FFI1"/>
<accession>A0A2T8FFI1</accession>
<dbReference type="GO" id="GO:0005886">
    <property type="term" value="C:plasma membrane"/>
    <property type="evidence" value="ECO:0007669"/>
    <property type="project" value="UniProtKB-SubCell"/>
</dbReference>
<comment type="subcellular location">
    <subcellularLocation>
        <location evidence="1">Cell membrane</location>
        <topology evidence="1">Multi-pass membrane protein</topology>
    </subcellularLocation>
</comment>
<dbReference type="PANTHER" id="PTHR32309">
    <property type="entry name" value="TYROSINE-PROTEIN KINASE"/>
    <property type="match status" value="1"/>
</dbReference>
<keyword evidence="5" id="KW-0547">Nucleotide-binding</keyword>
<evidence type="ECO:0000256" key="8">
    <source>
        <dbReference type="ARBA" id="ARBA00023136"/>
    </source>
</evidence>
<keyword evidence="8 9" id="KW-0472">Membrane</keyword>
<evidence type="ECO:0000313" key="12">
    <source>
        <dbReference type="Proteomes" id="UP000246018"/>
    </source>
</evidence>
<dbReference type="Proteomes" id="UP000246018">
    <property type="component" value="Unassembled WGS sequence"/>
</dbReference>
<dbReference type="InterPro" id="IPR027417">
    <property type="entry name" value="P-loop_NTPase"/>
</dbReference>
<feature type="transmembrane region" description="Helical" evidence="9">
    <location>
        <begin position="12"/>
        <end position="33"/>
    </location>
</feature>
<dbReference type="InterPro" id="IPR005702">
    <property type="entry name" value="Wzc-like_C"/>
</dbReference>
<evidence type="ECO:0000256" key="4">
    <source>
        <dbReference type="ARBA" id="ARBA00022692"/>
    </source>
</evidence>
<evidence type="ECO:0000313" key="11">
    <source>
        <dbReference type="EMBL" id="PVG84466.1"/>
    </source>
</evidence>
<keyword evidence="12" id="KW-1185">Reference proteome</keyword>
<dbReference type="GO" id="GO:0004713">
    <property type="term" value="F:protein tyrosine kinase activity"/>
    <property type="evidence" value="ECO:0007669"/>
    <property type="project" value="TreeGrafter"/>
</dbReference>
<feature type="domain" description="Polysaccharide chain length determinant N-terminal" evidence="10">
    <location>
        <begin position="2"/>
        <end position="89"/>
    </location>
</feature>
<dbReference type="InterPro" id="IPR003856">
    <property type="entry name" value="LPS_length_determ_N"/>
</dbReference>
<proteinExistence type="inferred from homology"/>
<evidence type="ECO:0000256" key="9">
    <source>
        <dbReference type="SAM" id="Phobius"/>
    </source>
</evidence>
<keyword evidence="6" id="KW-0067">ATP-binding</keyword>
<reference evidence="11 12" key="1">
    <citation type="submission" date="2018-04" db="EMBL/GenBank/DDBJ databases">
        <title>Genome of Nocardioides gansuensis WSJ-1.</title>
        <authorList>
            <person name="Wu S."/>
            <person name="Wang G."/>
        </authorList>
    </citation>
    <scope>NUCLEOTIDE SEQUENCE [LARGE SCALE GENOMIC DNA]</scope>
    <source>
        <strain evidence="11 12">WSJ-1</strain>
    </source>
</reference>
<evidence type="ECO:0000256" key="6">
    <source>
        <dbReference type="ARBA" id="ARBA00022840"/>
    </source>
</evidence>
<evidence type="ECO:0000256" key="3">
    <source>
        <dbReference type="ARBA" id="ARBA00022475"/>
    </source>
</evidence>